<dbReference type="AlphaFoldDB" id="X0Y104"/>
<accession>X0Y104</accession>
<dbReference type="InterPro" id="IPR029060">
    <property type="entry name" value="PIN-like_dom_sf"/>
</dbReference>
<dbReference type="Gene3D" id="3.40.50.1010">
    <property type="entry name" value="5'-nuclease"/>
    <property type="match status" value="1"/>
</dbReference>
<evidence type="ECO:0000313" key="1">
    <source>
        <dbReference type="EMBL" id="GAG49489.1"/>
    </source>
</evidence>
<feature type="non-terminal residue" evidence="1">
    <location>
        <position position="97"/>
    </location>
</feature>
<protein>
    <submittedName>
        <fullName evidence="1">Uncharacterized protein</fullName>
    </submittedName>
</protein>
<organism evidence="1">
    <name type="scientific">marine sediment metagenome</name>
    <dbReference type="NCBI Taxonomy" id="412755"/>
    <lineage>
        <taxon>unclassified sequences</taxon>
        <taxon>metagenomes</taxon>
        <taxon>ecological metagenomes</taxon>
    </lineage>
</organism>
<reference evidence="1" key="1">
    <citation type="journal article" date="2014" name="Front. Microbiol.">
        <title>High frequency of phylogenetically diverse reductive dehalogenase-homologous genes in deep subseafloor sedimentary metagenomes.</title>
        <authorList>
            <person name="Kawai M."/>
            <person name="Futagami T."/>
            <person name="Toyoda A."/>
            <person name="Takaki Y."/>
            <person name="Nishi S."/>
            <person name="Hori S."/>
            <person name="Arai W."/>
            <person name="Tsubouchi T."/>
            <person name="Morono Y."/>
            <person name="Uchiyama I."/>
            <person name="Ito T."/>
            <person name="Fujiyama A."/>
            <person name="Inagaki F."/>
            <person name="Takami H."/>
        </authorList>
    </citation>
    <scope>NUCLEOTIDE SEQUENCE</scope>
    <source>
        <strain evidence="1">Expedition CK06-06</strain>
    </source>
</reference>
<dbReference type="SUPFAM" id="SSF88723">
    <property type="entry name" value="PIN domain-like"/>
    <property type="match status" value="1"/>
</dbReference>
<gene>
    <name evidence="1" type="ORF">S01H1_77201</name>
</gene>
<comment type="caution">
    <text evidence="1">The sequence shown here is derived from an EMBL/GenBank/DDBJ whole genome shotgun (WGS) entry which is preliminary data.</text>
</comment>
<sequence length="97" mass="11272">MILVDFNQVMIATIMINLRKAPAIEVDLVRHMVLNTLRSYRIRFGQKYGELVLCHDSRDPWRRDIFPLYKANRAKQKESSLKAVAIESAGVTWLDII</sequence>
<name>X0Y104_9ZZZZ</name>
<proteinExistence type="predicted"/>
<dbReference type="EMBL" id="BARS01051873">
    <property type="protein sequence ID" value="GAG49489.1"/>
    <property type="molecule type" value="Genomic_DNA"/>
</dbReference>